<feature type="binding site" evidence="13">
    <location>
        <position position="133"/>
    </location>
    <ligand>
        <name>(S)-2,3,4,5-tetrahydrodipicolinate</name>
        <dbReference type="ChEBI" id="CHEBI:16845"/>
    </ligand>
</feature>
<dbReference type="PANTHER" id="PTHR20836">
    <property type="entry name" value="DIHYDRODIPICOLINATE REDUCTASE"/>
    <property type="match status" value="1"/>
</dbReference>
<evidence type="ECO:0000256" key="5">
    <source>
        <dbReference type="ARBA" id="ARBA00022915"/>
    </source>
</evidence>
<keyword evidence="3 13" id="KW-0028">Amino-acid biosynthesis</keyword>
<dbReference type="UniPathway" id="UPA00034">
    <property type="reaction ID" value="UER00018"/>
</dbReference>
<evidence type="ECO:0000256" key="10">
    <source>
        <dbReference type="ARBA" id="ARBA00038983"/>
    </source>
</evidence>
<dbReference type="GO" id="GO:0008839">
    <property type="term" value="F:4-hydroxy-tetrahydrodipicolinate reductase"/>
    <property type="evidence" value="ECO:0007669"/>
    <property type="project" value="UniProtKB-UniRule"/>
</dbReference>
<evidence type="ECO:0000256" key="9">
    <source>
        <dbReference type="ARBA" id="ARBA00037922"/>
    </source>
</evidence>
<keyword evidence="6 13" id="KW-0560">Oxidoreductase</keyword>
<keyword evidence="4 13" id="KW-0521">NADP</keyword>
<evidence type="ECO:0000256" key="8">
    <source>
        <dbReference type="ARBA" id="ARBA00023154"/>
    </source>
</evidence>
<dbReference type="Proteomes" id="UP000293550">
    <property type="component" value="Unassembled WGS sequence"/>
</dbReference>
<feature type="active site" description="Proton donor/acceptor" evidence="13">
    <location>
        <position position="132"/>
    </location>
</feature>
<comment type="catalytic activity">
    <reaction evidence="12 13">
        <text>(S)-2,3,4,5-tetrahydrodipicolinate + NAD(+) + H2O = (2S,4S)-4-hydroxy-2,3,4,5-tetrahydrodipicolinate + NADH + H(+)</text>
        <dbReference type="Rhea" id="RHEA:35323"/>
        <dbReference type="ChEBI" id="CHEBI:15377"/>
        <dbReference type="ChEBI" id="CHEBI:15378"/>
        <dbReference type="ChEBI" id="CHEBI:16845"/>
        <dbReference type="ChEBI" id="CHEBI:57540"/>
        <dbReference type="ChEBI" id="CHEBI:57945"/>
        <dbReference type="ChEBI" id="CHEBI:67139"/>
        <dbReference type="EC" id="1.17.1.8"/>
    </reaction>
</comment>
<dbReference type="GO" id="GO:0009089">
    <property type="term" value="P:lysine biosynthetic process via diaminopimelate"/>
    <property type="evidence" value="ECO:0007669"/>
    <property type="project" value="UniProtKB-UniRule"/>
</dbReference>
<evidence type="ECO:0000256" key="7">
    <source>
        <dbReference type="ARBA" id="ARBA00023027"/>
    </source>
</evidence>
<dbReference type="FunFam" id="3.30.360.10:FF:000004">
    <property type="entry name" value="4-hydroxy-tetrahydrodipicolinate reductase"/>
    <property type="match status" value="1"/>
</dbReference>
<keyword evidence="8 13" id="KW-0457">Lysine biosynthesis</keyword>
<feature type="binding site" evidence="13">
    <location>
        <begin position="75"/>
        <end position="77"/>
    </location>
    <ligand>
        <name>NAD(+)</name>
        <dbReference type="ChEBI" id="CHEBI:57540"/>
    </ligand>
</feature>
<dbReference type="SUPFAM" id="SSF55347">
    <property type="entry name" value="Glyceraldehyde-3-phosphate dehydrogenase-like, C-terminal domain"/>
    <property type="match status" value="1"/>
</dbReference>
<keyword evidence="7 13" id="KW-0520">NAD</keyword>
<dbReference type="Pfam" id="PF05173">
    <property type="entry name" value="DapB_C"/>
    <property type="match status" value="1"/>
</dbReference>
<dbReference type="NCBIfam" id="TIGR00036">
    <property type="entry name" value="dapB"/>
    <property type="match status" value="1"/>
</dbReference>
<comment type="caution">
    <text evidence="16">The sequence shown here is derived from an EMBL/GenBank/DDBJ whole genome shotgun (WGS) entry which is preliminary data.</text>
</comment>
<gene>
    <name evidence="13" type="primary">dapB</name>
    <name evidence="16" type="ORF">EQU50_04475</name>
</gene>
<dbReference type="PROSITE" id="PS01298">
    <property type="entry name" value="DAPB"/>
    <property type="match status" value="1"/>
</dbReference>
<comment type="caution">
    <text evidence="13">Was originally thought to be a dihydrodipicolinate reductase (DHDPR), catalyzing the conversion of dihydrodipicolinate to tetrahydrodipicolinate. However, it was shown in E.coli that the substrate of the enzymatic reaction is not dihydrodipicolinate (DHDP) but in fact (2S,4S)-4-hydroxy-2,3,4,5-tetrahydrodipicolinic acid (HTPA), the product released by the DapA-catalyzed reaction.</text>
</comment>
<dbReference type="RefSeq" id="WP_130153949.1">
    <property type="nucleotide sequence ID" value="NZ_SCFB01000005.1"/>
</dbReference>
<evidence type="ECO:0000256" key="1">
    <source>
        <dbReference type="ARBA" id="ARBA00006642"/>
    </source>
</evidence>
<dbReference type="HAMAP" id="MF_00102">
    <property type="entry name" value="DapB"/>
    <property type="match status" value="1"/>
</dbReference>
<keyword evidence="5 13" id="KW-0220">Diaminopimelate biosynthesis</keyword>
<dbReference type="GO" id="GO:0005829">
    <property type="term" value="C:cytosol"/>
    <property type="evidence" value="ECO:0007669"/>
    <property type="project" value="TreeGrafter"/>
</dbReference>
<evidence type="ECO:0000259" key="15">
    <source>
        <dbReference type="Pfam" id="PF05173"/>
    </source>
</evidence>
<comment type="function">
    <text evidence="13">Catalyzes the conversion of 4-hydroxy-tetrahydrodipicolinate (HTPA) to tetrahydrodipicolinate.</text>
</comment>
<dbReference type="GO" id="GO:0051287">
    <property type="term" value="F:NAD binding"/>
    <property type="evidence" value="ECO:0007669"/>
    <property type="project" value="UniProtKB-UniRule"/>
</dbReference>
<comment type="similarity">
    <text evidence="1 13">Belongs to the DapB family.</text>
</comment>
<dbReference type="PIRSF" id="PIRSF000161">
    <property type="entry name" value="DHPR"/>
    <property type="match status" value="1"/>
</dbReference>
<dbReference type="Gene3D" id="3.30.360.10">
    <property type="entry name" value="Dihydrodipicolinate Reductase, domain 2"/>
    <property type="match status" value="1"/>
</dbReference>
<proteinExistence type="inferred from homology"/>
<accession>A0A4V2DZT7</accession>
<comment type="caution">
    <text evidence="13">Lacks conserved residue(s) required for the propagation of feature annotation.</text>
</comment>
<evidence type="ECO:0000256" key="2">
    <source>
        <dbReference type="ARBA" id="ARBA00022490"/>
    </source>
</evidence>
<dbReference type="CDD" id="cd02274">
    <property type="entry name" value="DHDPR_N"/>
    <property type="match status" value="1"/>
</dbReference>
<dbReference type="InterPro" id="IPR022663">
    <property type="entry name" value="DapB_C"/>
</dbReference>
<evidence type="ECO:0000256" key="4">
    <source>
        <dbReference type="ARBA" id="ARBA00022857"/>
    </source>
</evidence>
<evidence type="ECO:0000313" key="17">
    <source>
        <dbReference type="Proteomes" id="UP000293550"/>
    </source>
</evidence>
<dbReference type="PANTHER" id="PTHR20836:SF0">
    <property type="entry name" value="4-HYDROXY-TETRAHYDRODIPICOLINATE REDUCTASE 1, CHLOROPLASTIC-RELATED"/>
    <property type="match status" value="1"/>
</dbReference>
<evidence type="ECO:0000256" key="3">
    <source>
        <dbReference type="ARBA" id="ARBA00022605"/>
    </source>
</evidence>
<keyword evidence="17" id="KW-1185">Reference proteome</keyword>
<feature type="binding site" evidence="13">
    <location>
        <begin position="142"/>
        <end position="143"/>
    </location>
    <ligand>
        <name>(S)-2,3,4,5-tetrahydrodipicolinate</name>
        <dbReference type="ChEBI" id="CHEBI:16845"/>
    </ligand>
</feature>
<dbReference type="InterPro" id="IPR000846">
    <property type="entry name" value="DapB_N"/>
</dbReference>
<evidence type="ECO:0000256" key="13">
    <source>
        <dbReference type="HAMAP-Rule" id="MF_00102"/>
    </source>
</evidence>
<evidence type="ECO:0000256" key="12">
    <source>
        <dbReference type="ARBA" id="ARBA00049396"/>
    </source>
</evidence>
<comment type="subcellular location">
    <subcellularLocation>
        <location evidence="13">Cytoplasm</location>
    </subcellularLocation>
</comment>
<dbReference type="InterPro" id="IPR023940">
    <property type="entry name" value="DHDPR_bac"/>
</dbReference>
<dbReference type="EC" id="1.17.1.8" evidence="10 13"/>
<dbReference type="AlphaFoldDB" id="A0A4V2DZT7"/>
<dbReference type="InterPro" id="IPR022664">
    <property type="entry name" value="DapB_N_CS"/>
</dbReference>
<evidence type="ECO:0000259" key="14">
    <source>
        <dbReference type="Pfam" id="PF01113"/>
    </source>
</evidence>
<dbReference type="GO" id="GO:0019877">
    <property type="term" value="P:diaminopimelate biosynthetic process"/>
    <property type="evidence" value="ECO:0007669"/>
    <property type="project" value="UniProtKB-UniRule"/>
</dbReference>
<reference evidence="16 17" key="1">
    <citation type="submission" date="2018-10" db="EMBL/GenBank/DDBJ databases">
        <title>An updated phylogeny of the Alphaproteobacteria reveals that the parasitic Rickettsiales and Holosporales have independent origins.</title>
        <authorList>
            <person name="Munoz-Gomez S.A."/>
            <person name="Hess S."/>
            <person name="Burger G."/>
            <person name="Lang B.F."/>
            <person name="Susko E."/>
            <person name="Slamovits C.H."/>
            <person name="Roger A.J."/>
        </authorList>
    </citation>
    <scope>NUCLEOTIDE SEQUENCE [LARGE SCALE GENOMIC DNA]</scope>
    <source>
        <strain evidence="16">HOLO01</strain>
    </source>
</reference>
<dbReference type="Pfam" id="PF01113">
    <property type="entry name" value="DapB_N"/>
    <property type="match status" value="1"/>
</dbReference>
<feature type="domain" description="Dihydrodipicolinate reductase N-terminal" evidence="14">
    <location>
        <begin position="4"/>
        <end position="101"/>
    </location>
</feature>
<evidence type="ECO:0000256" key="6">
    <source>
        <dbReference type="ARBA" id="ARBA00023002"/>
    </source>
</evidence>
<feature type="binding site" evidence="13">
    <location>
        <position position="36"/>
    </location>
    <ligand>
        <name>NADP(+)</name>
        <dbReference type="ChEBI" id="CHEBI:58349"/>
    </ligand>
</feature>
<comment type="catalytic activity">
    <reaction evidence="11 13">
        <text>(S)-2,3,4,5-tetrahydrodipicolinate + NADP(+) + H2O = (2S,4S)-4-hydroxy-2,3,4,5-tetrahydrodipicolinate + NADPH + H(+)</text>
        <dbReference type="Rhea" id="RHEA:35331"/>
        <dbReference type="ChEBI" id="CHEBI:15377"/>
        <dbReference type="ChEBI" id="CHEBI:15378"/>
        <dbReference type="ChEBI" id="CHEBI:16845"/>
        <dbReference type="ChEBI" id="CHEBI:57783"/>
        <dbReference type="ChEBI" id="CHEBI:58349"/>
        <dbReference type="ChEBI" id="CHEBI:67139"/>
        <dbReference type="EC" id="1.17.1.8"/>
    </reaction>
</comment>
<feature type="binding site" evidence="13">
    <location>
        <begin position="99"/>
        <end position="102"/>
    </location>
    <ligand>
        <name>NAD(+)</name>
        <dbReference type="ChEBI" id="CHEBI:57540"/>
    </ligand>
</feature>
<dbReference type="InterPro" id="IPR036291">
    <property type="entry name" value="NAD(P)-bd_dom_sf"/>
</dbReference>
<name>A0A4V2DZT7_9PROT</name>
<keyword evidence="2 13" id="KW-0963">Cytoplasm</keyword>
<dbReference type="SUPFAM" id="SSF51735">
    <property type="entry name" value="NAD(P)-binding Rossmann-fold domains"/>
    <property type="match status" value="1"/>
</dbReference>
<dbReference type="EMBL" id="SCFB01000005">
    <property type="protein sequence ID" value="RZI46197.1"/>
    <property type="molecule type" value="Genomic_DNA"/>
</dbReference>
<comment type="subunit">
    <text evidence="13">Homotetramer.</text>
</comment>
<dbReference type="OrthoDB" id="9790352at2"/>
<dbReference type="GO" id="GO:0016726">
    <property type="term" value="F:oxidoreductase activity, acting on CH or CH2 groups, NAD or NADP as acceptor"/>
    <property type="evidence" value="ECO:0007669"/>
    <property type="project" value="UniProtKB-UniRule"/>
</dbReference>
<sequence>MKKIKLGLLGTGRMGNGIIEYLREDGPFVIGAVASRGDLRPLFEQSDVIIDFSQPQGTQPLLDRALDFNKPLVIGTTGLTDDQVHQMEKIAKTVPVVYARNTSIGITLMQAVVKQLTKALGDDFDVELSETHHRHKVDAPSGTCLMLAEAVASARGVDLKDVARFERHGHVGARVPGEIGFSVRRGGQYPGEHTVSFLSDEESIEITHRSFSRQLFVKGALKAAQWVIHQPPGLYGMADVLGF</sequence>
<evidence type="ECO:0000256" key="11">
    <source>
        <dbReference type="ARBA" id="ARBA00049080"/>
    </source>
</evidence>
<dbReference type="GO" id="GO:0050661">
    <property type="term" value="F:NADP binding"/>
    <property type="evidence" value="ECO:0007669"/>
    <property type="project" value="UniProtKB-UniRule"/>
</dbReference>
<comment type="pathway">
    <text evidence="9 13">Amino-acid biosynthesis; L-lysine biosynthesis via DAP pathway; (S)-tetrahydrodipicolinate from L-aspartate: step 4/4.</text>
</comment>
<dbReference type="Gene3D" id="3.40.50.720">
    <property type="entry name" value="NAD(P)-binding Rossmann-like Domain"/>
    <property type="match status" value="1"/>
</dbReference>
<organism evidence="16 17">
    <name type="scientific">Candidatus Finniella inopinata</name>
    <dbReference type="NCBI Taxonomy" id="1696036"/>
    <lineage>
        <taxon>Bacteria</taxon>
        <taxon>Pseudomonadati</taxon>
        <taxon>Pseudomonadota</taxon>
        <taxon>Alphaproteobacteria</taxon>
        <taxon>Holosporales</taxon>
        <taxon>Candidatus Paracaedibacteraceae</taxon>
        <taxon>Candidatus Finniella</taxon>
    </lineage>
</organism>
<protein>
    <recommendedName>
        <fullName evidence="10 13">4-hydroxy-tetrahydrodipicolinate reductase</fullName>
        <shortName evidence="13">HTPA reductase</shortName>
        <ecNumber evidence="10 13">1.17.1.8</ecNumber>
    </recommendedName>
</protein>
<feature type="domain" description="Dihydrodipicolinate reductase C-terminal" evidence="15">
    <location>
        <begin position="105"/>
        <end position="241"/>
    </location>
</feature>
<feature type="active site" description="Proton donor" evidence="13">
    <location>
        <position position="136"/>
    </location>
</feature>
<evidence type="ECO:0000313" key="16">
    <source>
        <dbReference type="EMBL" id="RZI46197.1"/>
    </source>
</evidence>